<keyword evidence="3" id="KW-1185">Reference proteome</keyword>
<gene>
    <name evidence="2" type="ORF">KDI_18250</name>
</gene>
<evidence type="ECO:0000313" key="2">
    <source>
        <dbReference type="EMBL" id="GCF08261.1"/>
    </source>
</evidence>
<name>A0A5A5T9S7_9CHLR</name>
<organism evidence="2 3">
    <name type="scientific">Dictyobacter arantiisoli</name>
    <dbReference type="NCBI Taxonomy" id="2014874"/>
    <lineage>
        <taxon>Bacteria</taxon>
        <taxon>Bacillati</taxon>
        <taxon>Chloroflexota</taxon>
        <taxon>Ktedonobacteria</taxon>
        <taxon>Ktedonobacterales</taxon>
        <taxon>Dictyobacteraceae</taxon>
        <taxon>Dictyobacter</taxon>
    </lineage>
</organism>
<evidence type="ECO:0000313" key="3">
    <source>
        <dbReference type="Proteomes" id="UP000322530"/>
    </source>
</evidence>
<dbReference type="EMBL" id="BIXY01000020">
    <property type="protein sequence ID" value="GCF08261.1"/>
    <property type="molecule type" value="Genomic_DNA"/>
</dbReference>
<dbReference type="AlphaFoldDB" id="A0A5A5T9S7"/>
<dbReference type="PROSITE" id="PS51819">
    <property type="entry name" value="VOC"/>
    <property type="match status" value="1"/>
</dbReference>
<accession>A0A5A5T9S7</accession>
<reference evidence="2 3" key="1">
    <citation type="submission" date="2019-01" db="EMBL/GenBank/DDBJ databases">
        <title>Draft genome sequence of Dictyobacter sp. Uno17.</title>
        <authorList>
            <person name="Wang C.M."/>
            <person name="Zheng Y."/>
            <person name="Sakai Y."/>
            <person name="Abe K."/>
            <person name="Yokota A."/>
            <person name="Yabe S."/>
        </authorList>
    </citation>
    <scope>NUCLEOTIDE SEQUENCE [LARGE SCALE GENOMIC DNA]</scope>
    <source>
        <strain evidence="2 3">Uno17</strain>
    </source>
</reference>
<dbReference type="InterPro" id="IPR029068">
    <property type="entry name" value="Glyas_Bleomycin-R_OHBP_Dase"/>
</dbReference>
<sequence length="131" mass="14587">MHFYSCILGLEKRNDITFSPGRRLLTVAFQGQSRPELALAVPDVSFYGEAYLRSLREQRSHTLSSVFVTHDCAETYAHLLDCGVTFLSSPTRHLYGMEALFLDPDGNAFSLLETTTGARSLFKNIFMGTAA</sequence>
<dbReference type="Gene3D" id="3.10.180.10">
    <property type="entry name" value="2,3-Dihydroxybiphenyl 1,2-Dioxygenase, domain 1"/>
    <property type="match status" value="1"/>
</dbReference>
<comment type="caution">
    <text evidence="2">The sequence shown here is derived from an EMBL/GenBank/DDBJ whole genome shotgun (WGS) entry which is preliminary data.</text>
</comment>
<dbReference type="SUPFAM" id="SSF54593">
    <property type="entry name" value="Glyoxalase/Bleomycin resistance protein/Dihydroxybiphenyl dioxygenase"/>
    <property type="match status" value="1"/>
</dbReference>
<dbReference type="Proteomes" id="UP000322530">
    <property type="component" value="Unassembled WGS sequence"/>
</dbReference>
<proteinExistence type="predicted"/>
<feature type="domain" description="VOC" evidence="1">
    <location>
        <begin position="1"/>
        <end position="114"/>
    </location>
</feature>
<dbReference type="InterPro" id="IPR004360">
    <property type="entry name" value="Glyas_Fos-R_dOase_dom"/>
</dbReference>
<protein>
    <recommendedName>
        <fullName evidence="1">VOC domain-containing protein</fullName>
    </recommendedName>
</protein>
<dbReference type="Pfam" id="PF00903">
    <property type="entry name" value="Glyoxalase"/>
    <property type="match status" value="1"/>
</dbReference>
<dbReference type="InterPro" id="IPR037523">
    <property type="entry name" value="VOC_core"/>
</dbReference>
<evidence type="ECO:0000259" key="1">
    <source>
        <dbReference type="PROSITE" id="PS51819"/>
    </source>
</evidence>